<comment type="caution">
    <text evidence="9">The sequence shown here is derived from an EMBL/GenBank/DDBJ whole genome shotgun (WGS) entry which is preliminary data.</text>
</comment>
<keyword evidence="7" id="KW-0812">Transmembrane</keyword>
<keyword evidence="7" id="KW-1133">Transmembrane helix</keyword>
<sequence length="284" mass="31607">MFKWFGNIRLIILMAGVIVFVAIIGFTYGGKGPMSAPEGFMKDTVTWMQGVLNKPARAVSGFFGDVRRISVLYEEYRQMKQTLTQYAKDTARLNDLEAQNKRLQDALGFTERQQQSNNYKYRIAEVYASSPDPLNSTIVINLGEKDGIKMNMGVMSVDGLIGRIVSVSPFFSNVQLLTDLDSSSTKAIAVTIKGNENESFGILEGYKREEQLLVMNKIPKTDKMKPGDVVVTSGMGQLFPRGIEIGEVVSRDEGEFGITHTALVKPFASFNHLREVFVIQVPDL</sequence>
<evidence type="ECO:0000256" key="7">
    <source>
        <dbReference type="SAM" id="Phobius"/>
    </source>
</evidence>
<protein>
    <recommendedName>
        <fullName evidence="2 5">Cell shape-determining protein MreC</fullName>
    </recommendedName>
    <alternativeName>
        <fullName evidence="4 5">Cell shape protein MreC</fullName>
    </alternativeName>
</protein>
<keyword evidence="3 5" id="KW-0133">Cell shape</keyword>
<gene>
    <name evidence="9" type="primary">mreC</name>
    <name evidence="9" type="ORF">ACFFNY_12770</name>
</gene>
<feature type="coiled-coil region" evidence="6">
    <location>
        <begin position="79"/>
        <end position="113"/>
    </location>
</feature>
<dbReference type="Pfam" id="PF04085">
    <property type="entry name" value="MreC"/>
    <property type="match status" value="1"/>
</dbReference>
<keyword evidence="7" id="KW-0472">Membrane</keyword>
<evidence type="ECO:0000256" key="2">
    <source>
        <dbReference type="ARBA" id="ARBA00013855"/>
    </source>
</evidence>
<comment type="function">
    <text evidence="5">Involved in formation and maintenance of cell shape.</text>
</comment>
<evidence type="ECO:0000256" key="6">
    <source>
        <dbReference type="SAM" id="Coils"/>
    </source>
</evidence>
<feature type="domain" description="Rod shape-determining protein MreC beta-barrel core" evidence="8">
    <location>
        <begin position="126"/>
        <end position="280"/>
    </location>
</feature>
<dbReference type="PIRSF" id="PIRSF038471">
    <property type="entry name" value="MreC"/>
    <property type="match status" value="1"/>
</dbReference>
<dbReference type="RefSeq" id="WP_344911548.1">
    <property type="nucleotide sequence ID" value="NZ_BAAAYO010000010.1"/>
</dbReference>
<evidence type="ECO:0000313" key="9">
    <source>
        <dbReference type="EMBL" id="MFB9752432.1"/>
    </source>
</evidence>
<proteinExistence type="inferred from homology"/>
<organism evidence="9 10">
    <name type="scientific">Paenibacillus hodogayensis</name>
    <dbReference type="NCBI Taxonomy" id="279208"/>
    <lineage>
        <taxon>Bacteria</taxon>
        <taxon>Bacillati</taxon>
        <taxon>Bacillota</taxon>
        <taxon>Bacilli</taxon>
        <taxon>Bacillales</taxon>
        <taxon>Paenibacillaceae</taxon>
        <taxon>Paenibacillus</taxon>
    </lineage>
</organism>
<evidence type="ECO:0000313" key="10">
    <source>
        <dbReference type="Proteomes" id="UP001589619"/>
    </source>
</evidence>
<dbReference type="InterPro" id="IPR007221">
    <property type="entry name" value="MreC"/>
</dbReference>
<dbReference type="PANTHER" id="PTHR34138">
    <property type="entry name" value="CELL SHAPE-DETERMINING PROTEIN MREC"/>
    <property type="match status" value="1"/>
</dbReference>
<accession>A0ABV5VVU9</accession>
<comment type="similarity">
    <text evidence="1 5">Belongs to the MreC family.</text>
</comment>
<evidence type="ECO:0000256" key="3">
    <source>
        <dbReference type="ARBA" id="ARBA00022960"/>
    </source>
</evidence>
<dbReference type="NCBIfam" id="TIGR00219">
    <property type="entry name" value="mreC"/>
    <property type="match status" value="1"/>
</dbReference>
<name>A0ABV5VVU9_9BACL</name>
<keyword evidence="6" id="KW-0175">Coiled coil</keyword>
<evidence type="ECO:0000256" key="5">
    <source>
        <dbReference type="PIRNR" id="PIRNR038471"/>
    </source>
</evidence>
<dbReference type="InterPro" id="IPR042177">
    <property type="entry name" value="Cell/Rod_1"/>
</dbReference>
<keyword evidence="10" id="KW-1185">Reference proteome</keyword>
<dbReference type="Gene3D" id="2.40.10.340">
    <property type="entry name" value="Rod shape-determining protein MreC, domain 1"/>
    <property type="match status" value="1"/>
</dbReference>
<evidence type="ECO:0000256" key="1">
    <source>
        <dbReference type="ARBA" id="ARBA00009369"/>
    </source>
</evidence>
<dbReference type="InterPro" id="IPR055342">
    <property type="entry name" value="MreC_beta-barrel_core"/>
</dbReference>
<dbReference type="Gene3D" id="2.40.10.350">
    <property type="entry name" value="Rod shape-determining protein MreC, domain 2"/>
    <property type="match status" value="1"/>
</dbReference>
<dbReference type="InterPro" id="IPR042175">
    <property type="entry name" value="Cell/Rod_MreC_2"/>
</dbReference>
<dbReference type="EMBL" id="JBHMAG010000009">
    <property type="protein sequence ID" value="MFB9752432.1"/>
    <property type="molecule type" value="Genomic_DNA"/>
</dbReference>
<dbReference type="Proteomes" id="UP001589619">
    <property type="component" value="Unassembled WGS sequence"/>
</dbReference>
<evidence type="ECO:0000259" key="8">
    <source>
        <dbReference type="Pfam" id="PF04085"/>
    </source>
</evidence>
<dbReference type="PANTHER" id="PTHR34138:SF1">
    <property type="entry name" value="CELL SHAPE-DETERMINING PROTEIN MREC"/>
    <property type="match status" value="1"/>
</dbReference>
<reference evidence="9 10" key="1">
    <citation type="submission" date="2024-09" db="EMBL/GenBank/DDBJ databases">
        <authorList>
            <person name="Sun Q."/>
            <person name="Mori K."/>
        </authorList>
    </citation>
    <scope>NUCLEOTIDE SEQUENCE [LARGE SCALE GENOMIC DNA]</scope>
    <source>
        <strain evidence="9 10">JCM 12520</strain>
    </source>
</reference>
<feature type="transmembrane region" description="Helical" evidence="7">
    <location>
        <begin position="7"/>
        <end position="28"/>
    </location>
</feature>
<evidence type="ECO:0000256" key="4">
    <source>
        <dbReference type="ARBA" id="ARBA00032089"/>
    </source>
</evidence>